<feature type="compositionally biased region" description="Low complexity" evidence="1">
    <location>
        <begin position="235"/>
        <end position="270"/>
    </location>
</feature>
<organism evidence="2 3">
    <name type="scientific">Mycena alexandri</name>
    <dbReference type="NCBI Taxonomy" id="1745969"/>
    <lineage>
        <taxon>Eukaryota</taxon>
        <taxon>Fungi</taxon>
        <taxon>Dikarya</taxon>
        <taxon>Basidiomycota</taxon>
        <taxon>Agaricomycotina</taxon>
        <taxon>Agaricomycetes</taxon>
        <taxon>Agaricomycetidae</taxon>
        <taxon>Agaricales</taxon>
        <taxon>Marasmiineae</taxon>
        <taxon>Mycenaceae</taxon>
        <taxon>Mycena</taxon>
    </lineage>
</organism>
<dbReference type="AlphaFoldDB" id="A0AAD6SR33"/>
<proteinExistence type="predicted"/>
<protein>
    <submittedName>
        <fullName evidence="2">Uncharacterized protein</fullName>
    </submittedName>
</protein>
<feature type="region of interest" description="Disordered" evidence="1">
    <location>
        <begin position="148"/>
        <end position="302"/>
    </location>
</feature>
<dbReference type="EMBL" id="JARJCM010000092">
    <property type="protein sequence ID" value="KAJ7030297.1"/>
    <property type="molecule type" value="Genomic_DNA"/>
</dbReference>
<sequence length="386" mass="41523">MPAILRVLHAIETLRRAPPDFTPCRLVERFSPNFDNHTDFSRRGNQTYWVCFSLGREAVYSLKPQCIAGKSWDDNEDDVVGSFACWEDVLITWAAFCFHHHDKCDRHRNICRVSGCPAHLPRPDQPPACHATVERRIKVEVKVETSPRVKLERATPKVQVRRSTSTSGSRARHSVRPASRPSPVEEDDDDDYVGGVPLYDPDTPPPQAIRSPSIEVPLYVRTPPPQPALERESQAHSQGQSGAQSPGASVTVSSASSLSASAADAPSIPAGVDKGKRRAGPLPLDVGASVSAPGPERLRRGFTAPVASSSTAVRGRGGVSTASSAAPGSFFYVSASGVVSPTREEALKNLQDGPLKVGFGWDAALDYAEKMATLAVEGAQAMEVDI</sequence>
<gene>
    <name evidence="2" type="ORF">C8F04DRAFT_1264060</name>
</gene>
<evidence type="ECO:0000313" key="3">
    <source>
        <dbReference type="Proteomes" id="UP001218188"/>
    </source>
</evidence>
<comment type="caution">
    <text evidence="2">The sequence shown here is derived from an EMBL/GenBank/DDBJ whole genome shotgun (WGS) entry which is preliminary data.</text>
</comment>
<keyword evidence="3" id="KW-1185">Reference proteome</keyword>
<evidence type="ECO:0000313" key="2">
    <source>
        <dbReference type="EMBL" id="KAJ7030297.1"/>
    </source>
</evidence>
<reference evidence="2" key="1">
    <citation type="submission" date="2023-03" db="EMBL/GenBank/DDBJ databases">
        <title>Massive genome expansion in bonnet fungi (Mycena s.s.) driven by repeated elements and novel gene families across ecological guilds.</title>
        <authorList>
            <consortium name="Lawrence Berkeley National Laboratory"/>
            <person name="Harder C.B."/>
            <person name="Miyauchi S."/>
            <person name="Viragh M."/>
            <person name="Kuo A."/>
            <person name="Thoen E."/>
            <person name="Andreopoulos B."/>
            <person name="Lu D."/>
            <person name="Skrede I."/>
            <person name="Drula E."/>
            <person name="Henrissat B."/>
            <person name="Morin E."/>
            <person name="Kohler A."/>
            <person name="Barry K."/>
            <person name="LaButti K."/>
            <person name="Morin E."/>
            <person name="Salamov A."/>
            <person name="Lipzen A."/>
            <person name="Mereny Z."/>
            <person name="Hegedus B."/>
            <person name="Baldrian P."/>
            <person name="Stursova M."/>
            <person name="Weitz H."/>
            <person name="Taylor A."/>
            <person name="Grigoriev I.V."/>
            <person name="Nagy L.G."/>
            <person name="Martin F."/>
            <person name="Kauserud H."/>
        </authorList>
    </citation>
    <scope>NUCLEOTIDE SEQUENCE</scope>
    <source>
        <strain evidence="2">CBHHK200</strain>
    </source>
</reference>
<name>A0AAD6SR33_9AGAR</name>
<accession>A0AAD6SR33</accession>
<dbReference type="Proteomes" id="UP001218188">
    <property type="component" value="Unassembled WGS sequence"/>
</dbReference>
<evidence type="ECO:0000256" key="1">
    <source>
        <dbReference type="SAM" id="MobiDB-lite"/>
    </source>
</evidence>